<evidence type="ECO:0000313" key="6">
    <source>
        <dbReference type="Proteomes" id="UP000024635"/>
    </source>
</evidence>
<proteinExistence type="predicted"/>
<comment type="caution">
    <text evidence="5">The sequence shown here is derived from an EMBL/GenBank/DDBJ whole genome shotgun (WGS) entry which is preliminary data.</text>
</comment>
<dbReference type="PROSITE" id="PS51257">
    <property type="entry name" value="PROKAR_LIPOPROTEIN"/>
    <property type="match status" value="1"/>
</dbReference>
<dbReference type="GO" id="GO:0005739">
    <property type="term" value="C:mitochondrion"/>
    <property type="evidence" value="ECO:0007669"/>
    <property type="project" value="TreeGrafter"/>
</dbReference>
<dbReference type="GO" id="GO:0140647">
    <property type="term" value="P:P450-containing electron transport chain"/>
    <property type="evidence" value="ECO:0007669"/>
    <property type="project" value="InterPro"/>
</dbReference>
<dbReference type="InterPro" id="IPR036010">
    <property type="entry name" value="2Fe-2S_ferredoxin-like_sf"/>
</dbReference>
<keyword evidence="3" id="KW-0408">Iron</keyword>
<dbReference type="AlphaFoldDB" id="A0A016V418"/>
<evidence type="ECO:0000256" key="2">
    <source>
        <dbReference type="ARBA" id="ARBA00022723"/>
    </source>
</evidence>
<protein>
    <recommendedName>
        <fullName evidence="7">2Fe-2S ferredoxin-type domain-containing protein</fullName>
    </recommendedName>
</protein>
<dbReference type="GO" id="GO:0051537">
    <property type="term" value="F:2 iron, 2 sulfur cluster binding"/>
    <property type="evidence" value="ECO:0007669"/>
    <property type="project" value="UniProtKB-KW"/>
</dbReference>
<gene>
    <name evidence="5" type="primary">Acey_s0017.g3337</name>
    <name evidence="5" type="ORF">Y032_0017g3337</name>
</gene>
<reference evidence="6" key="1">
    <citation type="journal article" date="2015" name="Nat. Genet.">
        <title>The genome and transcriptome of the zoonotic hookworm Ancylostoma ceylanicum identify infection-specific gene families.</title>
        <authorList>
            <person name="Schwarz E.M."/>
            <person name="Hu Y."/>
            <person name="Antoshechkin I."/>
            <person name="Miller M.M."/>
            <person name="Sternberg P.W."/>
            <person name="Aroian R.V."/>
        </authorList>
    </citation>
    <scope>NUCLEOTIDE SEQUENCE</scope>
    <source>
        <strain evidence="6">HY135</strain>
    </source>
</reference>
<dbReference type="SUPFAM" id="SSF54292">
    <property type="entry name" value="2Fe-2S ferredoxin-like"/>
    <property type="match status" value="1"/>
</dbReference>
<dbReference type="PANTHER" id="PTHR23426">
    <property type="entry name" value="FERREDOXIN/ADRENODOXIN"/>
    <property type="match status" value="1"/>
</dbReference>
<dbReference type="GO" id="GO:0009055">
    <property type="term" value="F:electron transfer activity"/>
    <property type="evidence" value="ECO:0007669"/>
    <property type="project" value="TreeGrafter"/>
</dbReference>
<evidence type="ECO:0000256" key="4">
    <source>
        <dbReference type="ARBA" id="ARBA00023014"/>
    </source>
</evidence>
<organism evidence="5 6">
    <name type="scientific">Ancylostoma ceylanicum</name>
    <dbReference type="NCBI Taxonomy" id="53326"/>
    <lineage>
        <taxon>Eukaryota</taxon>
        <taxon>Metazoa</taxon>
        <taxon>Ecdysozoa</taxon>
        <taxon>Nematoda</taxon>
        <taxon>Chromadorea</taxon>
        <taxon>Rhabditida</taxon>
        <taxon>Rhabditina</taxon>
        <taxon>Rhabditomorpha</taxon>
        <taxon>Strongyloidea</taxon>
        <taxon>Ancylostomatidae</taxon>
        <taxon>Ancylostomatinae</taxon>
        <taxon>Ancylostoma</taxon>
    </lineage>
</organism>
<keyword evidence="2" id="KW-0479">Metal-binding</keyword>
<dbReference type="InterPro" id="IPR001055">
    <property type="entry name" value="Adrenodoxin-like"/>
</dbReference>
<evidence type="ECO:0000256" key="3">
    <source>
        <dbReference type="ARBA" id="ARBA00023004"/>
    </source>
</evidence>
<accession>A0A016V418</accession>
<evidence type="ECO:0000256" key="1">
    <source>
        <dbReference type="ARBA" id="ARBA00022714"/>
    </source>
</evidence>
<dbReference type="GO" id="GO:0046872">
    <property type="term" value="F:metal ion binding"/>
    <property type="evidence" value="ECO:0007669"/>
    <property type="project" value="UniProtKB-KW"/>
</dbReference>
<keyword evidence="6" id="KW-1185">Reference proteome</keyword>
<dbReference type="PANTHER" id="PTHR23426:SF76">
    <property type="entry name" value="ADRENODOXIN-LIKE PROTEIN 2, MITOCHONDRIAL"/>
    <property type="match status" value="1"/>
</dbReference>
<evidence type="ECO:0000313" key="5">
    <source>
        <dbReference type="EMBL" id="EYC22419.1"/>
    </source>
</evidence>
<dbReference type="Gene3D" id="3.10.20.30">
    <property type="match status" value="1"/>
</dbReference>
<sequence>MLTATAKNAPPSTLILHIFHVPCTPHFSGTLACCTCHVILSPQHYERVDRLNPAGEEEMDLLDLAPELSDYSRLGCQVSD</sequence>
<dbReference type="Proteomes" id="UP000024635">
    <property type="component" value="Unassembled WGS sequence"/>
</dbReference>
<evidence type="ECO:0008006" key="7">
    <source>
        <dbReference type="Google" id="ProtNLM"/>
    </source>
</evidence>
<dbReference type="STRING" id="53326.A0A016V418"/>
<dbReference type="InterPro" id="IPR012675">
    <property type="entry name" value="Beta-grasp_dom_sf"/>
</dbReference>
<keyword evidence="1" id="KW-0001">2Fe-2S</keyword>
<keyword evidence="4" id="KW-0411">Iron-sulfur</keyword>
<dbReference type="OrthoDB" id="268593at2759"/>
<dbReference type="EMBL" id="JARK01001353">
    <property type="protein sequence ID" value="EYC22419.1"/>
    <property type="molecule type" value="Genomic_DNA"/>
</dbReference>
<name>A0A016V418_9BILA</name>